<reference evidence="1 2" key="1">
    <citation type="submission" date="2024-03" db="EMBL/GenBank/DDBJ databases">
        <title>Novel species of the genus Variovorax.</title>
        <authorList>
            <person name="Liu Q."/>
            <person name="Xin Y.-H."/>
        </authorList>
    </citation>
    <scope>NUCLEOTIDE SEQUENCE [LARGE SCALE GENOMIC DNA]</scope>
    <source>
        <strain evidence="1 2">KACC 18900</strain>
    </source>
</reference>
<gene>
    <name evidence="1" type="ORF">WKW82_36915</name>
</gene>
<comment type="caution">
    <text evidence="1">The sequence shown here is derived from an EMBL/GenBank/DDBJ whole genome shotgun (WGS) entry which is preliminary data.</text>
</comment>
<proteinExistence type="predicted"/>
<dbReference type="InterPro" id="IPR009057">
    <property type="entry name" value="Homeodomain-like_sf"/>
</dbReference>
<evidence type="ECO:0000313" key="1">
    <source>
        <dbReference type="EMBL" id="MEJ8852259.1"/>
    </source>
</evidence>
<dbReference type="Proteomes" id="UP001385892">
    <property type="component" value="Unassembled WGS sequence"/>
</dbReference>
<dbReference type="SUPFAM" id="SSF46689">
    <property type="entry name" value="Homeodomain-like"/>
    <property type="match status" value="1"/>
</dbReference>
<protein>
    <submittedName>
        <fullName evidence="1">Transposase</fullName>
    </submittedName>
</protein>
<keyword evidence="2" id="KW-1185">Reference proteome</keyword>
<sequence>MTIPLDLAARIERLFTVEHWRVGTIARQLHVHRDTVRRVLRERAVVPPGVPLRPSLIDTYRAFILETLEKYPTLTASRLHDMVCERGYAGQASHFRYLVSTMRPRPPAEAYLRLRTLPGEQM</sequence>
<name>A0ABU8WZD1_9BURK</name>
<organism evidence="1 2">
    <name type="scientific">Variovorax rhizosphaerae</name>
    <dbReference type="NCBI Taxonomy" id="1836200"/>
    <lineage>
        <taxon>Bacteria</taxon>
        <taxon>Pseudomonadati</taxon>
        <taxon>Pseudomonadota</taxon>
        <taxon>Betaproteobacteria</taxon>
        <taxon>Burkholderiales</taxon>
        <taxon>Comamonadaceae</taxon>
        <taxon>Variovorax</taxon>
    </lineage>
</organism>
<dbReference type="EMBL" id="JBBKZT010000034">
    <property type="protein sequence ID" value="MEJ8852259.1"/>
    <property type="molecule type" value="Genomic_DNA"/>
</dbReference>
<accession>A0ABU8WZD1</accession>
<dbReference type="RefSeq" id="WP_340348170.1">
    <property type="nucleotide sequence ID" value="NZ_JBBKZT010000034.1"/>
</dbReference>
<evidence type="ECO:0000313" key="2">
    <source>
        <dbReference type="Proteomes" id="UP001385892"/>
    </source>
</evidence>